<dbReference type="Proteomes" id="UP000007303">
    <property type="component" value="Unassembled WGS sequence"/>
</dbReference>
<dbReference type="GO" id="GO:0005524">
    <property type="term" value="F:ATP binding"/>
    <property type="evidence" value="ECO:0007669"/>
    <property type="project" value="UniProtKB-KW"/>
</dbReference>
<dbReference type="Ensembl" id="ENSTNIT00000004070.1">
    <property type="protein sequence ID" value="ENSTNIP00000001337.1"/>
    <property type="gene ID" value="ENSTNIG00000001370.1"/>
</dbReference>
<dbReference type="Pfam" id="PF00069">
    <property type="entry name" value="Pkinase"/>
    <property type="match status" value="1"/>
</dbReference>
<dbReference type="GeneTree" id="ENSGT00940000164472"/>
<evidence type="ECO:0000313" key="7">
    <source>
        <dbReference type="Ensembl" id="ENSTNIP00000001337.1"/>
    </source>
</evidence>
<evidence type="ECO:0000259" key="6">
    <source>
        <dbReference type="PROSITE" id="PS50011"/>
    </source>
</evidence>
<keyword evidence="5" id="KW-0067">ATP-binding</keyword>
<dbReference type="SMART" id="SM00220">
    <property type="entry name" value="S_TKc"/>
    <property type="match status" value="1"/>
</dbReference>
<dbReference type="PANTHER" id="PTHR24058:SF53">
    <property type="entry name" value="HOMEODOMAIN-INTERACTING PROTEIN KINASE 2"/>
    <property type="match status" value="1"/>
</dbReference>
<dbReference type="GO" id="GO:0046332">
    <property type="term" value="F:SMAD binding"/>
    <property type="evidence" value="ECO:0007669"/>
    <property type="project" value="TreeGrafter"/>
</dbReference>
<dbReference type="InterPro" id="IPR011009">
    <property type="entry name" value="Kinase-like_dom_sf"/>
</dbReference>
<dbReference type="InterPro" id="IPR050494">
    <property type="entry name" value="Ser_Thr_dual-spec_kinase"/>
</dbReference>
<dbReference type="PANTHER" id="PTHR24058">
    <property type="entry name" value="DUAL SPECIFICITY PROTEIN KINASE"/>
    <property type="match status" value="1"/>
</dbReference>
<dbReference type="GO" id="GO:0016605">
    <property type="term" value="C:PML body"/>
    <property type="evidence" value="ECO:0007669"/>
    <property type="project" value="TreeGrafter"/>
</dbReference>
<feature type="domain" description="Protein kinase" evidence="6">
    <location>
        <begin position="6"/>
        <end position="291"/>
    </location>
</feature>
<dbReference type="GO" id="GO:0007224">
    <property type="term" value="P:smoothened signaling pathway"/>
    <property type="evidence" value="ECO:0007669"/>
    <property type="project" value="TreeGrafter"/>
</dbReference>
<reference evidence="8" key="1">
    <citation type="journal article" date="2004" name="Nature">
        <title>Genome duplication in the teleost fish Tetraodon nigroviridis reveals the early vertebrate proto-karyotype.</title>
        <authorList>
            <person name="Jaillon O."/>
            <person name="Aury J.-M."/>
            <person name="Brunet F."/>
            <person name="Petit J.-L."/>
            <person name="Stange-Thomann N."/>
            <person name="Mauceli E."/>
            <person name="Bouneau L."/>
            <person name="Fischer C."/>
            <person name="Ozouf-Costaz C."/>
            <person name="Bernot A."/>
            <person name="Nicaud S."/>
            <person name="Jaffe D."/>
            <person name="Fisher S."/>
            <person name="Lutfalla G."/>
            <person name="Dossat C."/>
            <person name="Segurens B."/>
            <person name="Dasilva C."/>
            <person name="Salanoubat M."/>
            <person name="Levy M."/>
            <person name="Boudet N."/>
            <person name="Castellano S."/>
            <person name="Anthouard V."/>
            <person name="Jubin C."/>
            <person name="Castelli V."/>
            <person name="Katinka M."/>
            <person name="Vacherie B."/>
            <person name="Biemont C."/>
            <person name="Skalli Z."/>
            <person name="Cattolico L."/>
            <person name="Poulain J."/>
            <person name="De Berardinis V."/>
            <person name="Cruaud C."/>
            <person name="Duprat S."/>
            <person name="Brottier P."/>
            <person name="Coutanceau J.-P."/>
            <person name="Gouzy J."/>
            <person name="Parra G."/>
            <person name="Lardier G."/>
            <person name="Chapple C."/>
            <person name="McKernan K.J."/>
            <person name="McEwan P."/>
            <person name="Bosak S."/>
            <person name="Kellis M."/>
            <person name="Volff J.-N."/>
            <person name="Guigo R."/>
            <person name="Zody M.C."/>
            <person name="Mesirov J."/>
            <person name="Lindblad-Toh K."/>
            <person name="Birren B."/>
            <person name="Nusbaum C."/>
            <person name="Kahn D."/>
            <person name="Robinson-Rechavi M."/>
            <person name="Laudet V."/>
            <person name="Schachter V."/>
            <person name="Quetier F."/>
            <person name="Saurin W."/>
            <person name="Scarpelli C."/>
            <person name="Wincker P."/>
            <person name="Lander E.S."/>
            <person name="Weissenbach J."/>
            <person name="Roest Crollius H."/>
        </authorList>
    </citation>
    <scope>NUCLEOTIDE SEQUENCE [LARGE SCALE GENOMIC DNA]</scope>
</reference>
<dbReference type="InterPro" id="IPR008271">
    <property type="entry name" value="Ser/Thr_kinase_AS"/>
</dbReference>
<dbReference type="AlphaFoldDB" id="H3BZC1"/>
<dbReference type="InParanoid" id="H3BZC1"/>
<dbReference type="GO" id="GO:0003714">
    <property type="term" value="F:transcription corepressor activity"/>
    <property type="evidence" value="ECO:0007669"/>
    <property type="project" value="TreeGrafter"/>
</dbReference>
<dbReference type="GO" id="GO:0042771">
    <property type="term" value="P:intrinsic apoptotic signaling pathway in response to DNA damage by p53 class mediator"/>
    <property type="evidence" value="ECO:0007669"/>
    <property type="project" value="TreeGrafter"/>
</dbReference>
<accession>H3BZC1</accession>
<dbReference type="SUPFAM" id="SSF56112">
    <property type="entry name" value="Protein kinase-like (PK-like)"/>
    <property type="match status" value="1"/>
</dbReference>
<dbReference type="PROSITE" id="PS50011">
    <property type="entry name" value="PROTEIN_KINASE_DOM"/>
    <property type="match status" value="1"/>
</dbReference>
<evidence type="ECO:0000256" key="1">
    <source>
        <dbReference type="ARBA" id="ARBA00022527"/>
    </source>
</evidence>
<dbReference type="GO" id="GO:0003713">
    <property type="term" value="F:transcription coactivator activity"/>
    <property type="evidence" value="ECO:0007669"/>
    <property type="project" value="TreeGrafter"/>
</dbReference>
<evidence type="ECO:0000256" key="3">
    <source>
        <dbReference type="ARBA" id="ARBA00022741"/>
    </source>
</evidence>
<dbReference type="Gene3D" id="1.10.510.10">
    <property type="entry name" value="Transferase(Phosphotransferase) domain 1"/>
    <property type="match status" value="1"/>
</dbReference>
<dbReference type="Gene3D" id="3.30.200.20">
    <property type="entry name" value="Phosphorylase Kinase, domain 1"/>
    <property type="match status" value="1"/>
</dbReference>
<dbReference type="GO" id="GO:0004674">
    <property type="term" value="F:protein serine/threonine kinase activity"/>
    <property type="evidence" value="ECO:0007669"/>
    <property type="project" value="UniProtKB-KW"/>
</dbReference>
<keyword evidence="3" id="KW-0547">Nucleotide-binding</keyword>
<evidence type="ECO:0000256" key="5">
    <source>
        <dbReference type="ARBA" id="ARBA00022840"/>
    </source>
</evidence>
<dbReference type="HOGENOM" id="CLU_000288_5_15_1"/>
<evidence type="ECO:0000256" key="4">
    <source>
        <dbReference type="ARBA" id="ARBA00022777"/>
    </source>
</evidence>
<reference evidence="7" key="2">
    <citation type="submission" date="2025-08" db="UniProtKB">
        <authorList>
            <consortium name="Ensembl"/>
        </authorList>
    </citation>
    <scope>IDENTIFICATION</scope>
</reference>
<keyword evidence="4" id="KW-0418">Kinase</keyword>
<protein>
    <recommendedName>
        <fullName evidence="6">Protein kinase domain-containing protein</fullName>
    </recommendedName>
</protein>
<dbReference type="GO" id="GO:0005737">
    <property type="term" value="C:cytoplasm"/>
    <property type="evidence" value="ECO:0007669"/>
    <property type="project" value="TreeGrafter"/>
</dbReference>
<keyword evidence="8" id="KW-1185">Reference proteome</keyword>
<keyword evidence="1" id="KW-0723">Serine/threonine-protein kinase</keyword>
<dbReference type="PROSITE" id="PS00108">
    <property type="entry name" value="PROTEIN_KINASE_ST"/>
    <property type="match status" value="1"/>
</dbReference>
<dbReference type="GO" id="GO:0045944">
    <property type="term" value="P:positive regulation of transcription by RNA polymerase II"/>
    <property type="evidence" value="ECO:0007669"/>
    <property type="project" value="TreeGrafter"/>
</dbReference>
<dbReference type="STRING" id="99883.ENSTNIP00000001337"/>
<keyword evidence="2" id="KW-0808">Transferase</keyword>
<reference evidence="7" key="3">
    <citation type="submission" date="2025-09" db="UniProtKB">
        <authorList>
            <consortium name="Ensembl"/>
        </authorList>
    </citation>
    <scope>IDENTIFICATION</scope>
</reference>
<evidence type="ECO:0000313" key="8">
    <source>
        <dbReference type="Proteomes" id="UP000007303"/>
    </source>
</evidence>
<dbReference type="OMA" id="VRFFESF"/>
<proteinExistence type="predicted"/>
<organism evidence="7 8">
    <name type="scientific">Tetraodon nigroviridis</name>
    <name type="common">Spotted green pufferfish</name>
    <name type="synonym">Chelonodon nigroviridis</name>
    <dbReference type="NCBI Taxonomy" id="99883"/>
    <lineage>
        <taxon>Eukaryota</taxon>
        <taxon>Metazoa</taxon>
        <taxon>Chordata</taxon>
        <taxon>Craniata</taxon>
        <taxon>Vertebrata</taxon>
        <taxon>Euteleostomi</taxon>
        <taxon>Actinopterygii</taxon>
        <taxon>Neopterygii</taxon>
        <taxon>Teleostei</taxon>
        <taxon>Neoteleostei</taxon>
        <taxon>Acanthomorphata</taxon>
        <taxon>Eupercaria</taxon>
        <taxon>Tetraodontiformes</taxon>
        <taxon>Tetradontoidea</taxon>
        <taxon>Tetraodontidae</taxon>
        <taxon>Tetraodon</taxon>
    </lineage>
</organism>
<name>H3BZC1_TETNG</name>
<dbReference type="GO" id="GO:0004713">
    <property type="term" value="F:protein tyrosine kinase activity"/>
    <property type="evidence" value="ECO:0007669"/>
    <property type="project" value="TreeGrafter"/>
</dbReference>
<dbReference type="InterPro" id="IPR000719">
    <property type="entry name" value="Prot_kinase_dom"/>
</dbReference>
<sequence>SDACHYCVLELMGSGVFGQVAKCLNETTKETVAVKVFHNAGGTSEAKSCPVLSPKMYFLKKLCRFNHPNLVRFIEEFQHQGNPCLVLEILHKDILHAVKNHEWKMQLNKIRLIAKQLLKAINTLAKAGIVHCDLKPNNIMFVSKEHRKIKLIDFGLASMNSRLRAGVVLQATSYRAPEILLGLPFSHGIDVWGTGCVFAFLYLCHNLFQARCGYETMRQVVQLLGQPEDRLLHQGIHTRKYFLEEDGPDGVVTSPAELEDRRQFVDLLKCLLNVDSEKRISPTQALQHPFITMSHLSDPR</sequence>
<evidence type="ECO:0000256" key="2">
    <source>
        <dbReference type="ARBA" id="ARBA00022679"/>
    </source>
</evidence>